<gene>
    <name evidence="1" type="ORF">PAPOLLO_LOCUS10870</name>
</gene>
<dbReference type="OrthoDB" id="7463508at2759"/>
<dbReference type="AlphaFoldDB" id="A0A8S3WV64"/>
<sequence>MSQSDESPPLSRYIQPERKMKRKISVGRSTRTENHYICYVKLEEDDYTAYISLPASRFFNQRPEDPRNEHFGTLIESEMESVPHEIRSQVYMDIINLICHAW</sequence>
<accession>A0A8S3WV64</accession>
<keyword evidence="2" id="KW-1185">Reference proteome</keyword>
<proteinExistence type="predicted"/>
<protein>
    <submittedName>
        <fullName evidence="1">(apollo) hypothetical protein</fullName>
    </submittedName>
</protein>
<evidence type="ECO:0000313" key="1">
    <source>
        <dbReference type="EMBL" id="CAG4984499.1"/>
    </source>
</evidence>
<evidence type="ECO:0000313" key="2">
    <source>
        <dbReference type="Proteomes" id="UP000691718"/>
    </source>
</evidence>
<reference evidence="1" key="1">
    <citation type="submission" date="2021-04" db="EMBL/GenBank/DDBJ databases">
        <authorList>
            <person name="Tunstrom K."/>
        </authorList>
    </citation>
    <scope>NUCLEOTIDE SEQUENCE</scope>
</reference>
<name>A0A8S3WV64_PARAO</name>
<organism evidence="1 2">
    <name type="scientific">Parnassius apollo</name>
    <name type="common">Apollo butterfly</name>
    <name type="synonym">Papilio apollo</name>
    <dbReference type="NCBI Taxonomy" id="110799"/>
    <lineage>
        <taxon>Eukaryota</taxon>
        <taxon>Metazoa</taxon>
        <taxon>Ecdysozoa</taxon>
        <taxon>Arthropoda</taxon>
        <taxon>Hexapoda</taxon>
        <taxon>Insecta</taxon>
        <taxon>Pterygota</taxon>
        <taxon>Neoptera</taxon>
        <taxon>Endopterygota</taxon>
        <taxon>Lepidoptera</taxon>
        <taxon>Glossata</taxon>
        <taxon>Ditrysia</taxon>
        <taxon>Papilionoidea</taxon>
        <taxon>Papilionidae</taxon>
        <taxon>Parnassiinae</taxon>
        <taxon>Parnassini</taxon>
        <taxon>Parnassius</taxon>
        <taxon>Parnassius</taxon>
    </lineage>
</organism>
<dbReference type="EMBL" id="CAJQZP010000774">
    <property type="protein sequence ID" value="CAG4984499.1"/>
    <property type="molecule type" value="Genomic_DNA"/>
</dbReference>
<comment type="caution">
    <text evidence="1">The sequence shown here is derived from an EMBL/GenBank/DDBJ whole genome shotgun (WGS) entry which is preliminary data.</text>
</comment>
<dbReference type="Proteomes" id="UP000691718">
    <property type="component" value="Unassembled WGS sequence"/>
</dbReference>